<dbReference type="GO" id="GO:0005576">
    <property type="term" value="C:extracellular region"/>
    <property type="evidence" value="ECO:0007669"/>
    <property type="project" value="TreeGrafter"/>
</dbReference>
<dbReference type="Pfam" id="PF03734">
    <property type="entry name" value="YkuD"/>
    <property type="match status" value="1"/>
</dbReference>
<dbReference type="AlphaFoldDB" id="A0AAW4VW44"/>
<dbReference type="GO" id="GO:0071555">
    <property type="term" value="P:cell wall organization"/>
    <property type="evidence" value="ECO:0007669"/>
    <property type="project" value="UniProtKB-UniRule"/>
</dbReference>
<evidence type="ECO:0000313" key="9">
    <source>
        <dbReference type="EMBL" id="MCB8611483.1"/>
    </source>
</evidence>
<gene>
    <name evidence="9" type="ORF">LJD69_12865</name>
</gene>
<dbReference type="PANTHER" id="PTHR30582:SF2">
    <property type="entry name" value="L,D-TRANSPEPTIDASE YCIB-RELATED"/>
    <property type="match status" value="1"/>
</dbReference>
<comment type="pathway">
    <text evidence="1 6">Cell wall biogenesis; peptidoglycan biosynthesis.</text>
</comment>
<evidence type="ECO:0000256" key="6">
    <source>
        <dbReference type="PROSITE-ProRule" id="PRU01373"/>
    </source>
</evidence>
<keyword evidence="2" id="KW-0808">Transferase</keyword>
<dbReference type="SUPFAM" id="SSF141523">
    <property type="entry name" value="L,D-transpeptidase catalytic domain-like"/>
    <property type="match status" value="1"/>
</dbReference>
<dbReference type="InterPro" id="IPR005490">
    <property type="entry name" value="LD_TPept_cat_dom"/>
</dbReference>
<evidence type="ECO:0000313" key="10">
    <source>
        <dbReference type="Proteomes" id="UP001198439"/>
    </source>
</evidence>
<evidence type="ECO:0000256" key="3">
    <source>
        <dbReference type="ARBA" id="ARBA00022960"/>
    </source>
</evidence>
<proteinExistence type="predicted"/>
<dbReference type="GO" id="GO:0018104">
    <property type="term" value="P:peptidoglycan-protein cross-linking"/>
    <property type="evidence" value="ECO:0007669"/>
    <property type="project" value="TreeGrafter"/>
</dbReference>
<dbReference type="EMBL" id="JAJDKZ010000066">
    <property type="protein sequence ID" value="MCB8611483.1"/>
    <property type="molecule type" value="Genomic_DNA"/>
</dbReference>
<dbReference type="GO" id="GO:0071972">
    <property type="term" value="F:peptidoglycan L,D-transpeptidase activity"/>
    <property type="evidence" value="ECO:0007669"/>
    <property type="project" value="TreeGrafter"/>
</dbReference>
<dbReference type="RefSeq" id="WP_227280099.1">
    <property type="nucleotide sequence ID" value="NZ_JAJDKR010000011.1"/>
</dbReference>
<organism evidence="9 10">
    <name type="scientific">Faecalibacillus faecis</name>
    <dbReference type="NCBI Taxonomy" id="1982628"/>
    <lineage>
        <taxon>Bacteria</taxon>
        <taxon>Bacillati</taxon>
        <taxon>Bacillota</taxon>
        <taxon>Erysipelotrichia</taxon>
        <taxon>Erysipelotrichales</taxon>
        <taxon>Coprobacillaceae</taxon>
        <taxon>Faecalibacillus</taxon>
    </lineage>
</organism>
<evidence type="ECO:0000256" key="7">
    <source>
        <dbReference type="SAM" id="SignalP"/>
    </source>
</evidence>
<keyword evidence="7" id="KW-0732">Signal</keyword>
<dbReference type="PROSITE" id="PS52029">
    <property type="entry name" value="LD_TPASE"/>
    <property type="match status" value="1"/>
</dbReference>
<reference evidence="9" key="1">
    <citation type="submission" date="2021-10" db="EMBL/GenBank/DDBJ databases">
        <title>Collection of gut derived symbiotic bacterial strains cultured from healthy donors.</title>
        <authorList>
            <person name="Lin H."/>
            <person name="Littmann E."/>
            <person name="Kohout C."/>
            <person name="Pamer E.G."/>
        </authorList>
    </citation>
    <scope>NUCLEOTIDE SEQUENCE</scope>
    <source>
        <strain evidence="9">DFI.4.48</strain>
    </source>
</reference>
<dbReference type="GO" id="GO:0016740">
    <property type="term" value="F:transferase activity"/>
    <property type="evidence" value="ECO:0007669"/>
    <property type="project" value="UniProtKB-KW"/>
</dbReference>
<name>A0AAW4VW44_9FIRM</name>
<keyword evidence="3 6" id="KW-0133">Cell shape</keyword>
<feature type="chain" id="PRO_5043733622" evidence="7">
    <location>
        <begin position="27"/>
        <end position="582"/>
    </location>
</feature>
<evidence type="ECO:0000259" key="8">
    <source>
        <dbReference type="PROSITE" id="PS52029"/>
    </source>
</evidence>
<evidence type="ECO:0000256" key="4">
    <source>
        <dbReference type="ARBA" id="ARBA00022984"/>
    </source>
</evidence>
<dbReference type="InterPro" id="IPR038063">
    <property type="entry name" value="Transpep_catalytic_dom"/>
</dbReference>
<dbReference type="PANTHER" id="PTHR30582">
    <property type="entry name" value="L,D-TRANSPEPTIDASE"/>
    <property type="match status" value="1"/>
</dbReference>
<comment type="caution">
    <text evidence="9">The sequence shown here is derived from an EMBL/GenBank/DDBJ whole genome shotgun (WGS) entry which is preliminary data.</text>
</comment>
<dbReference type="Proteomes" id="UP001198439">
    <property type="component" value="Unassembled WGS sequence"/>
</dbReference>
<dbReference type="Gene3D" id="2.40.440.10">
    <property type="entry name" value="L,D-transpeptidase catalytic domain-like"/>
    <property type="match status" value="1"/>
</dbReference>
<dbReference type="GO" id="GO:0008360">
    <property type="term" value="P:regulation of cell shape"/>
    <property type="evidence" value="ECO:0007669"/>
    <property type="project" value="UniProtKB-UniRule"/>
</dbReference>
<evidence type="ECO:0000256" key="5">
    <source>
        <dbReference type="ARBA" id="ARBA00023316"/>
    </source>
</evidence>
<keyword evidence="5 6" id="KW-0961">Cell wall biogenesis/degradation</keyword>
<protein>
    <submittedName>
        <fullName evidence="9">L,D-transpeptidase family protein</fullName>
    </submittedName>
</protein>
<feature type="domain" description="L,D-TPase catalytic" evidence="8">
    <location>
        <begin position="462"/>
        <end position="581"/>
    </location>
</feature>
<feature type="active site" description="Proton donor/acceptor" evidence="6">
    <location>
        <position position="534"/>
    </location>
</feature>
<dbReference type="CDD" id="cd16913">
    <property type="entry name" value="YkuD_like"/>
    <property type="match status" value="1"/>
</dbReference>
<evidence type="ECO:0000256" key="1">
    <source>
        <dbReference type="ARBA" id="ARBA00004752"/>
    </source>
</evidence>
<accession>A0AAW4VW44</accession>
<evidence type="ECO:0000256" key="2">
    <source>
        <dbReference type="ARBA" id="ARBA00022679"/>
    </source>
</evidence>
<feature type="signal peptide" evidence="7">
    <location>
        <begin position="1"/>
        <end position="26"/>
    </location>
</feature>
<sequence>MKKLKNIIALSTFIFLLAFSAKVSFALDDEVVDSSTNDVTTQQAQSTDENVDPVNVQEDENAGIATQENDNNLNAVNAGFDLSLNGICLLEKGTYDNVGVAYETNDPNIQFRWLQYDVENQKWSVVSDWRTGNWITWTPPRAGDFWIYVEAKTSDGNVQTSVYGHHHEGASLQLNGICVLPSGTMTTMGVAYETNDPNIQFQWKVYDLSTQKWSIVKPWSASNWGSFQPTHAGDYWLYVEALTSDGKMKTSVYGHRIFKSTITGFSVSPDSVGYPNSTTHLSASYYDSIGCITRTKFILYDGNTWSSIAENVNECDWTPVNTGSYLLGYQIINQSNNVIDQKISGYYVQNPYATINNVDVLESGNLTYNISTDVSTNDSGAQYRFLSYDLSSGRWETIQDYSYSKSATWHAPHEGSYWVHTEVLLRDGSVKTFTKGFNATGTEYRKSVMLNVANNYASSTNYCLLVDRATHKVGVFKGSSYNWSYLYYWDCSDGKPSTPTVSGTFKVQSRGYYFDSGNSRCFWYTQFHGNYLFHSVLYNKNGTLQDGRLGMGLSHGCVRLDINNAKWIYDNIPRNTTVVVYN</sequence>
<dbReference type="InterPro" id="IPR050979">
    <property type="entry name" value="LD-transpeptidase"/>
</dbReference>
<keyword evidence="4 6" id="KW-0573">Peptidoglycan synthesis</keyword>
<feature type="active site" description="Nucleophile" evidence="6">
    <location>
        <position position="557"/>
    </location>
</feature>